<gene>
    <name evidence="2" type="ORF">AABB29_07095</name>
</gene>
<accession>A0ABZ2VAN8</accession>
<keyword evidence="2" id="KW-0456">Lyase</keyword>
<dbReference type="SUPFAM" id="SSF69618">
    <property type="entry name" value="HemD-like"/>
    <property type="match status" value="1"/>
</dbReference>
<dbReference type="RefSeq" id="WP_341368493.1">
    <property type="nucleotide sequence ID" value="NZ_CP150951.2"/>
</dbReference>
<dbReference type="Gene3D" id="3.40.50.10090">
    <property type="match status" value="1"/>
</dbReference>
<dbReference type="CDD" id="cd06578">
    <property type="entry name" value="HemD"/>
    <property type="match status" value="1"/>
</dbReference>
<organism evidence="2 3">
    <name type="scientific">Yoonia phaeophyticola</name>
    <dbReference type="NCBI Taxonomy" id="3137369"/>
    <lineage>
        <taxon>Bacteria</taxon>
        <taxon>Pseudomonadati</taxon>
        <taxon>Pseudomonadota</taxon>
        <taxon>Alphaproteobacteria</taxon>
        <taxon>Rhodobacterales</taxon>
        <taxon>Paracoccaceae</taxon>
        <taxon>Yoonia</taxon>
    </lineage>
</organism>
<sequence length="237" mass="24664">MNPVLIVTRPALQAGAFARAVASRWSAPLRIIQSPLIAIEPRLVRADLTGVTDLIFTSVHGVAAAQRLGLLAGLTAWCVGQKTAAAARAAGFLPITGPGDADGLVTMILAAAPNGICAHIRGEHARGDICARLTDAGLRCIDIPAYDQTALILSNEAKNAVKGKEPVLFPLFSPRSATILSDQGPFAAQTHVIAMSEAVIDAVGFSASRLHLAARPDEAAMIAASLQVLQGLTERRV</sequence>
<evidence type="ECO:0000313" key="3">
    <source>
        <dbReference type="Proteomes" id="UP001440612"/>
    </source>
</evidence>
<dbReference type="Proteomes" id="UP001440612">
    <property type="component" value="Chromosome"/>
</dbReference>
<protein>
    <submittedName>
        <fullName evidence="2">Uroporphyrinogen-III synthase</fullName>
        <ecNumber evidence="2">4.2.1.75</ecNumber>
    </submittedName>
</protein>
<proteinExistence type="predicted"/>
<dbReference type="EMBL" id="CP150951">
    <property type="protein sequence ID" value="WZC50391.1"/>
    <property type="molecule type" value="Genomic_DNA"/>
</dbReference>
<dbReference type="EC" id="4.2.1.75" evidence="2"/>
<evidence type="ECO:0000259" key="1">
    <source>
        <dbReference type="Pfam" id="PF02602"/>
    </source>
</evidence>
<keyword evidence="3" id="KW-1185">Reference proteome</keyword>
<evidence type="ECO:0000313" key="2">
    <source>
        <dbReference type="EMBL" id="WZC50391.1"/>
    </source>
</evidence>
<reference evidence="3" key="1">
    <citation type="submission" date="2024-04" db="EMBL/GenBank/DDBJ databases">
        <title>Phylogenomic analyses of a clade within the roseobacter group suggest taxonomic reassignments of species of the genera Aestuariivita, Citreicella, Loktanella, Nautella, Pelagibaca, Ruegeria, Thalassobius, Thiobacimonas and Tropicibacter, and the proposal o.</title>
        <authorList>
            <person name="Jeon C.O."/>
        </authorList>
    </citation>
    <scope>NUCLEOTIDE SEQUENCE [LARGE SCALE GENOMIC DNA]</scope>
    <source>
        <strain evidence="3">BS5-3</strain>
    </source>
</reference>
<feature type="domain" description="Tetrapyrrole biosynthesis uroporphyrinogen III synthase" evidence="1">
    <location>
        <begin position="31"/>
        <end position="222"/>
    </location>
</feature>
<dbReference type="InterPro" id="IPR036108">
    <property type="entry name" value="4pyrrol_syn_uPrphyn_synt_sf"/>
</dbReference>
<dbReference type="InterPro" id="IPR003754">
    <property type="entry name" value="4pyrrol_synth_uPrphyn_synth"/>
</dbReference>
<name>A0ABZ2VAN8_9RHOB</name>
<dbReference type="Pfam" id="PF02602">
    <property type="entry name" value="HEM4"/>
    <property type="match status" value="1"/>
</dbReference>
<dbReference type="GO" id="GO:0004852">
    <property type="term" value="F:uroporphyrinogen-III synthase activity"/>
    <property type="evidence" value="ECO:0007669"/>
    <property type="project" value="UniProtKB-EC"/>
</dbReference>